<feature type="compositionally biased region" description="Gly residues" evidence="1">
    <location>
        <begin position="120"/>
        <end position="132"/>
    </location>
</feature>
<sequence>MGVFADKFAKIMNFWAKSLIFTFFLPLPYLMPATVTGNRCSWLAQGSDVQTFGKQGQSGKAGKVGGQGKNSDSLTLFLDGSPLKLDISGQKGVDGENGSNGSDGNCSGQPSNVTRNLQAAGGGNGGNGGNGGDGGNGGALTLYATNLDFLRQVTVNAAGGAGGFGGQGGQGGKGCRCSQPFWTIQTCSGRPGDANYSCTTREFSCQDGLDGATGNSGRNGREGRLGQLTLIQIDRPLTADQPSATVPLSELKERGYILSKNSWETRTGAMSLFSPGSLIDDQYRILLDRSERSFILIWNAPQEFNRFANQRFTLTLDDQKEMKVTVPSELWIEGTTQKRNNVTEFVVYNAVFERDVTQLEAKGITGNGTDLRLFLEDKASQSNLIGTKFKVRYRVTRWQADDLQTSPRTDFVTRYEGDLPANLVRQDGNQFILDIGQLPLPVESLRSGTGVEIELLATRSFAGYSKEQKIVIRDTIKGANIPRR</sequence>
<feature type="compositionally biased region" description="Low complexity" evidence="1">
    <location>
        <begin position="96"/>
        <end position="108"/>
    </location>
</feature>
<evidence type="ECO:0000256" key="1">
    <source>
        <dbReference type="SAM" id="MobiDB-lite"/>
    </source>
</evidence>
<name>A0A2Z6UYM2_MICAE</name>
<dbReference type="Proteomes" id="UP000248272">
    <property type="component" value="Unassembled WGS sequence"/>
</dbReference>
<proteinExistence type="predicted"/>
<protein>
    <recommendedName>
        <fullName evidence="4">Collagen-like protein</fullName>
    </recommendedName>
</protein>
<dbReference type="EMBL" id="BDSG01000055">
    <property type="protein sequence ID" value="GBL10958.1"/>
    <property type="molecule type" value="Genomic_DNA"/>
</dbReference>
<accession>A0A2Z6UYM2</accession>
<comment type="caution">
    <text evidence="2">The sequence shown here is derived from an EMBL/GenBank/DDBJ whole genome shotgun (WGS) entry which is preliminary data.</text>
</comment>
<dbReference type="AlphaFoldDB" id="A0A2Z6UYM2"/>
<evidence type="ECO:0000313" key="2">
    <source>
        <dbReference type="EMBL" id="GBL10958.1"/>
    </source>
</evidence>
<evidence type="ECO:0008006" key="4">
    <source>
        <dbReference type="Google" id="ProtNLM"/>
    </source>
</evidence>
<organism evidence="2 3">
    <name type="scientific">Microcystis aeruginosa Sj</name>
    <dbReference type="NCBI Taxonomy" id="1979544"/>
    <lineage>
        <taxon>Bacteria</taxon>
        <taxon>Bacillati</taxon>
        <taxon>Cyanobacteriota</taxon>
        <taxon>Cyanophyceae</taxon>
        <taxon>Oscillatoriophycideae</taxon>
        <taxon>Chroococcales</taxon>
        <taxon>Microcystaceae</taxon>
        <taxon>Microcystis</taxon>
    </lineage>
</organism>
<reference evidence="2 3" key="1">
    <citation type="journal article" date="2018" name="Front. Microbiol.">
        <title>Adaptation of the Freshwater Bloom-Forming Cyanobacterium Microcystis aeruginosa to Brackish Water Is Driven by Recent Horizontal Transfer of Sucrose Genes.</title>
        <authorList>
            <person name="Tanabe Y."/>
            <person name="Hodoki Y."/>
            <person name="Sano T."/>
            <person name="Tada K."/>
            <person name="Watanabe M.M."/>
        </authorList>
    </citation>
    <scope>NUCLEOTIDE SEQUENCE [LARGE SCALE GENOMIC DNA]</scope>
    <source>
        <strain evidence="2 3">Sj</strain>
    </source>
</reference>
<gene>
    <name evidence="2" type="ORF">MSj_02454</name>
</gene>
<feature type="region of interest" description="Disordered" evidence="1">
    <location>
        <begin position="88"/>
        <end position="132"/>
    </location>
</feature>
<evidence type="ECO:0000313" key="3">
    <source>
        <dbReference type="Proteomes" id="UP000248272"/>
    </source>
</evidence>